<dbReference type="GO" id="GO:0006412">
    <property type="term" value="P:translation"/>
    <property type="evidence" value="ECO:0007669"/>
    <property type="project" value="UniProtKB-UniRule"/>
</dbReference>
<dbReference type="Proteomes" id="UP000183104">
    <property type="component" value="Unassembled WGS sequence"/>
</dbReference>
<sequence>MALDRDTAEQVAHLARLRLAPEQAADVAEDLSRVLDLIDQIEQVDTSEVTPLAHPLDLSQPLREDAVTSDWNREELQKSAPDVVEGYYRVPRSVE</sequence>
<dbReference type="GO" id="GO:0070681">
    <property type="term" value="P:glutaminyl-tRNAGln biosynthesis via transamidation"/>
    <property type="evidence" value="ECO:0007669"/>
    <property type="project" value="TreeGrafter"/>
</dbReference>
<dbReference type="GO" id="GO:0006450">
    <property type="term" value="P:regulation of translational fidelity"/>
    <property type="evidence" value="ECO:0007669"/>
    <property type="project" value="InterPro"/>
</dbReference>
<comment type="similarity">
    <text evidence="1">Belongs to the GatC family.</text>
</comment>
<dbReference type="EC" id="6.3.5.-" evidence="1"/>
<comment type="catalytic activity">
    <reaction evidence="1">
        <text>L-glutamyl-tRNA(Gln) + L-glutamine + ATP + H2O = L-glutaminyl-tRNA(Gln) + L-glutamate + ADP + phosphate + H(+)</text>
        <dbReference type="Rhea" id="RHEA:17521"/>
        <dbReference type="Rhea" id="RHEA-COMP:9681"/>
        <dbReference type="Rhea" id="RHEA-COMP:9684"/>
        <dbReference type="ChEBI" id="CHEBI:15377"/>
        <dbReference type="ChEBI" id="CHEBI:15378"/>
        <dbReference type="ChEBI" id="CHEBI:29985"/>
        <dbReference type="ChEBI" id="CHEBI:30616"/>
        <dbReference type="ChEBI" id="CHEBI:43474"/>
        <dbReference type="ChEBI" id="CHEBI:58359"/>
        <dbReference type="ChEBI" id="CHEBI:78520"/>
        <dbReference type="ChEBI" id="CHEBI:78521"/>
        <dbReference type="ChEBI" id="CHEBI:456216"/>
    </reaction>
</comment>
<evidence type="ECO:0000313" key="3">
    <source>
        <dbReference type="Proteomes" id="UP000183104"/>
    </source>
</evidence>
<dbReference type="GO" id="GO:0050566">
    <property type="term" value="F:asparaginyl-tRNA synthase (glutamine-hydrolyzing) activity"/>
    <property type="evidence" value="ECO:0007669"/>
    <property type="project" value="RHEA"/>
</dbReference>
<name>A0A0P9C711_9GAMM</name>
<comment type="catalytic activity">
    <reaction evidence="1">
        <text>L-aspartyl-tRNA(Asn) + L-glutamine + ATP + H2O = L-asparaginyl-tRNA(Asn) + L-glutamate + ADP + phosphate + 2 H(+)</text>
        <dbReference type="Rhea" id="RHEA:14513"/>
        <dbReference type="Rhea" id="RHEA-COMP:9674"/>
        <dbReference type="Rhea" id="RHEA-COMP:9677"/>
        <dbReference type="ChEBI" id="CHEBI:15377"/>
        <dbReference type="ChEBI" id="CHEBI:15378"/>
        <dbReference type="ChEBI" id="CHEBI:29985"/>
        <dbReference type="ChEBI" id="CHEBI:30616"/>
        <dbReference type="ChEBI" id="CHEBI:43474"/>
        <dbReference type="ChEBI" id="CHEBI:58359"/>
        <dbReference type="ChEBI" id="CHEBI:78515"/>
        <dbReference type="ChEBI" id="CHEBI:78516"/>
        <dbReference type="ChEBI" id="CHEBI:456216"/>
    </reaction>
</comment>
<dbReference type="Pfam" id="PF02686">
    <property type="entry name" value="GatC"/>
    <property type="match status" value="1"/>
</dbReference>
<reference evidence="3" key="1">
    <citation type="submission" date="2016-10" db="EMBL/GenBank/DDBJ databases">
        <authorList>
            <person name="Varghese N."/>
        </authorList>
    </citation>
    <scope>NUCLEOTIDE SEQUENCE [LARGE SCALE GENOMIC DNA]</scope>
    <source>
        <strain evidence="3">HL 19</strain>
    </source>
</reference>
<dbReference type="GO" id="GO:0050567">
    <property type="term" value="F:glutaminyl-tRNA synthase (glutamine-hydrolyzing) activity"/>
    <property type="evidence" value="ECO:0007669"/>
    <property type="project" value="UniProtKB-UniRule"/>
</dbReference>
<dbReference type="AlphaFoldDB" id="A0A0P9C711"/>
<evidence type="ECO:0000313" key="2">
    <source>
        <dbReference type="EMBL" id="SCY48270.1"/>
    </source>
</evidence>
<dbReference type="PANTHER" id="PTHR15004">
    <property type="entry name" value="GLUTAMYL-TRNA(GLN) AMIDOTRANSFERASE SUBUNIT C, MITOCHONDRIAL"/>
    <property type="match status" value="1"/>
</dbReference>
<dbReference type="STRING" id="381306.AN478_05645"/>
<comment type="subunit">
    <text evidence="1">Heterotrimer of A, B and C subunits.</text>
</comment>
<dbReference type="EMBL" id="FMUN01000006">
    <property type="protein sequence ID" value="SCY48270.1"/>
    <property type="molecule type" value="Genomic_DNA"/>
</dbReference>
<keyword evidence="1" id="KW-0067">ATP-binding</keyword>
<dbReference type="InterPro" id="IPR003837">
    <property type="entry name" value="GatC"/>
</dbReference>
<dbReference type="Gene3D" id="1.10.20.60">
    <property type="entry name" value="Glu-tRNAGln amidotransferase C subunit, N-terminal domain"/>
    <property type="match status" value="1"/>
</dbReference>
<dbReference type="NCBIfam" id="TIGR00135">
    <property type="entry name" value="gatC"/>
    <property type="match status" value="1"/>
</dbReference>
<evidence type="ECO:0000256" key="1">
    <source>
        <dbReference type="HAMAP-Rule" id="MF_00122"/>
    </source>
</evidence>
<dbReference type="PANTHER" id="PTHR15004:SF0">
    <property type="entry name" value="GLUTAMYL-TRNA(GLN) AMIDOTRANSFERASE SUBUNIT C, MITOCHONDRIAL"/>
    <property type="match status" value="1"/>
</dbReference>
<accession>A0A0P9C711</accession>
<keyword evidence="2" id="KW-0808">Transferase</keyword>
<protein>
    <recommendedName>
        <fullName evidence="1">Aspartyl/glutamyl-tRNA(Asn/Gln) amidotransferase subunit C</fullName>
        <shortName evidence="1">Asp/Glu-ADT subunit C</shortName>
        <ecNumber evidence="1">6.3.5.-</ecNumber>
    </recommendedName>
</protein>
<dbReference type="GO" id="GO:0016740">
    <property type="term" value="F:transferase activity"/>
    <property type="evidence" value="ECO:0007669"/>
    <property type="project" value="UniProtKB-KW"/>
</dbReference>
<gene>
    <name evidence="1" type="primary">gatC</name>
    <name evidence="2" type="ORF">SAMN05661077_2249</name>
</gene>
<keyword evidence="1" id="KW-0648">Protein biosynthesis</keyword>
<dbReference type="GO" id="GO:0005524">
    <property type="term" value="F:ATP binding"/>
    <property type="evidence" value="ECO:0007669"/>
    <property type="project" value="UniProtKB-KW"/>
</dbReference>
<dbReference type="HAMAP" id="MF_00122">
    <property type="entry name" value="GatC"/>
    <property type="match status" value="1"/>
</dbReference>
<organism evidence="2 3">
    <name type="scientific">Thiohalorhabdus denitrificans</name>
    <dbReference type="NCBI Taxonomy" id="381306"/>
    <lineage>
        <taxon>Bacteria</taxon>
        <taxon>Pseudomonadati</taxon>
        <taxon>Pseudomonadota</taxon>
        <taxon>Gammaproteobacteria</taxon>
        <taxon>Thiohalorhabdales</taxon>
        <taxon>Thiohalorhabdaceae</taxon>
        <taxon>Thiohalorhabdus</taxon>
    </lineage>
</organism>
<dbReference type="OrthoDB" id="9794326at2"/>
<keyword evidence="3" id="KW-1185">Reference proteome</keyword>
<dbReference type="SUPFAM" id="SSF141000">
    <property type="entry name" value="Glu-tRNAGln amidotransferase C subunit"/>
    <property type="match status" value="1"/>
</dbReference>
<proteinExistence type="inferred from homology"/>
<keyword evidence="1" id="KW-0547">Nucleotide-binding</keyword>
<keyword evidence="1" id="KW-0436">Ligase</keyword>
<comment type="function">
    <text evidence="1">Allows the formation of correctly charged Asn-tRNA(Asn) or Gln-tRNA(Gln) through the transamidation of misacylated Asp-tRNA(Asn) or Glu-tRNA(Gln) in organisms which lack either or both of asparaginyl-tRNA or glutaminyl-tRNA synthetases. The reaction takes place in the presence of glutamine and ATP through an activated phospho-Asp-tRNA(Asn) or phospho-Glu-tRNA(Gln).</text>
</comment>
<dbReference type="InterPro" id="IPR036113">
    <property type="entry name" value="Asp/Glu-ADT_sf_sub_c"/>
</dbReference>
<dbReference type="RefSeq" id="WP_054965641.1">
    <property type="nucleotide sequence ID" value="NZ_FMUN01000006.1"/>
</dbReference>